<proteinExistence type="predicted"/>
<protein>
    <submittedName>
        <fullName evidence="2">Transposase</fullName>
    </submittedName>
</protein>
<feature type="region of interest" description="Disordered" evidence="1">
    <location>
        <begin position="30"/>
        <end position="49"/>
    </location>
</feature>
<evidence type="ECO:0000313" key="2">
    <source>
        <dbReference type="EMBL" id="SUG30666.1"/>
    </source>
</evidence>
<dbReference type="AlphaFoldDB" id="A0A379SNV3"/>
<gene>
    <name evidence="2" type="ORF">NCTC7304_00015</name>
</gene>
<dbReference type="Proteomes" id="UP000254762">
    <property type="component" value="Unassembled WGS sequence"/>
</dbReference>
<accession>A0A379SNV3</accession>
<dbReference type="EMBL" id="UGXD01000001">
    <property type="protein sequence ID" value="SUG30666.1"/>
    <property type="molecule type" value="Genomic_DNA"/>
</dbReference>
<organism evidence="2 3">
    <name type="scientific">Salmonella enterica subsp. arizonae</name>
    <dbReference type="NCBI Taxonomy" id="59203"/>
    <lineage>
        <taxon>Bacteria</taxon>
        <taxon>Pseudomonadati</taxon>
        <taxon>Pseudomonadota</taxon>
        <taxon>Gammaproteobacteria</taxon>
        <taxon>Enterobacterales</taxon>
        <taxon>Enterobacteriaceae</taxon>
        <taxon>Salmonella</taxon>
    </lineage>
</organism>
<evidence type="ECO:0000313" key="3">
    <source>
        <dbReference type="Proteomes" id="UP000254762"/>
    </source>
</evidence>
<evidence type="ECO:0000256" key="1">
    <source>
        <dbReference type="SAM" id="MobiDB-lite"/>
    </source>
</evidence>
<name>A0A379SNV3_SALER</name>
<sequence>MKYVFIEKYQAEFCIKVMCRMLCVARSGQPASAGTAGESLAPVQPGQLP</sequence>
<reference evidence="2 3" key="1">
    <citation type="submission" date="2018-06" db="EMBL/GenBank/DDBJ databases">
        <authorList>
            <consortium name="Pathogen Informatics"/>
            <person name="Doyle S."/>
        </authorList>
    </citation>
    <scope>NUCLEOTIDE SEQUENCE [LARGE SCALE GENOMIC DNA]</scope>
    <source>
        <strain evidence="2 3">NCTC7304</strain>
    </source>
</reference>